<name>A0A8H5B7S9_9AGAR</name>
<sequence>MKLSIFQLALGAVALLNSAVAEPAQVDRLVSRHYALEKRDSGFSNGGNSKNAGKGADGKLRNKSNYEISFYHINDVHAHLDEFRSSGSSCTDVTKGCVGGYARIKTVIDAQRPTHKNSLFLNAGDEFQGTLFYTLFKGEKIAKVLNQLGFDAMTLGNHEFDDGDDLLAGFIRNLTFPVISSNIHSKNWKLATSLVPYKIFLKHGLAVIAVTTETTATISNPSNKTTFEDPVTAAKRTVKFIKTFHPYIKRIVALTHIGYDKDIELAQSTKDISLIIGGHSHTLLGNITGAKGAYPTIAKNLDGEEVFVVTSYRWGEYVGYIDVEYDKKGRIVSYEGAPIRLTNATAEAPKLKSQVKEWATAFNAYSSTVLGYTAQPLIQTTCQTVECTLGSFTGDSMEDYRPTAVAAIINAGGIRSEIDAGNVTLQQALECFPFGNSIVELDFTGAELWNIFEGIVSKVNQVNGATVTSFVQVSRSIRFTYNPANPVSSRLITLKIKGEPIDLAKTYRISTLDYLATGGDSFWLARTDFVTLDTMDQVWARYVTAVSPINYELDGRIATTTETVPQKGT</sequence>
<comment type="caution">
    <text evidence="9">The sequence shown here is derived from an EMBL/GenBank/DDBJ whole genome shotgun (WGS) entry which is preliminary data.</text>
</comment>
<evidence type="ECO:0000259" key="8">
    <source>
        <dbReference type="Pfam" id="PF02872"/>
    </source>
</evidence>
<dbReference type="InterPro" id="IPR029052">
    <property type="entry name" value="Metallo-depent_PP-like"/>
</dbReference>
<dbReference type="GO" id="GO:0000166">
    <property type="term" value="F:nucleotide binding"/>
    <property type="evidence" value="ECO:0007669"/>
    <property type="project" value="UniProtKB-KW"/>
</dbReference>
<evidence type="ECO:0000256" key="1">
    <source>
        <dbReference type="ARBA" id="ARBA00006654"/>
    </source>
</evidence>
<evidence type="ECO:0000313" key="9">
    <source>
        <dbReference type="EMBL" id="KAF5318180.1"/>
    </source>
</evidence>
<dbReference type="SUPFAM" id="SSF55816">
    <property type="entry name" value="5'-nucleotidase (syn. UDP-sugar hydrolase), C-terminal domain"/>
    <property type="match status" value="1"/>
</dbReference>
<comment type="similarity">
    <text evidence="1 6">Belongs to the 5'-nucleotidase family.</text>
</comment>
<gene>
    <name evidence="9" type="ORF">D9619_012092</name>
</gene>
<dbReference type="PANTHER" id="PTHR11575:SF24">
    <property type="entry name" value="5'-NUCLEOTIDASE"/>
    <property type="match status" value="1"/>
</dbReference>
<keyword evidence="10" id="KW-1185">Reference proteome</keyword>
<evidence type="ECO:0000256" key="4">
    <source>
        <dbReference type="ARBA" id="ARBA00022741"/>
    </source>
</evidence>
<dbReference type="Proteomes" id="UP000567179">
    <property type="component" value="Unassembled WGS sequence"/>
</dbReference>
<evidence type="ECO:0008006" key="11">
    <source>
        <dbReference type="Google" id="ProtNLM"/>
    </source>
</evidence>
<evidence type="ECO:0000256" key="6">
    <source>
        <dbReference type="RuleBase" id="RU362119"/>
    </source>
</evidence>
<keyword evidence="3 6" id="KW-0732">Signal</keyword>
<dbReference type="PROSITE" id="PS00786">
    <property type="entry name" value="5_NUCLEOTIDASE_2"/>
    <property type="match status" value="1"/>
</dbReference>
<feature type="domain" description="Calcineurin-like phosphoesterase" evidence="7">
    <location>
        <begin position="69"/>
        <end position="282"/>
    </location>
</feature>
<protein>
    <recommendedName>
        <fullName evidence="11">5'-nucleotidase</fullName>
    </recommendedName>
</protein>
<evidence type="ECO:0000256" key="2">
    <source>
        <dbReference type="ARBA" id="ARBA00022723"/>
    </source>
</evidence>
<evidence type="ECO:0000256" key="3">
    <source>
        <dbReference type="ARBA" id="ARBA00022729"/>
    </source>
</evidence>
<dbReference type="EMBL" id="JAACJJ010000031">
    <property type="protein sequence ID" value="KAF5318180.1"/>
    <property type="molecule type" value="Genomic_DNA"/>
</dbReference>
<dbReference type="CDD" id="cd07409">
    <property type="entry name" value="MPP_CD73_N"/>
    <property type="match status" value="1"/>
</dbReference>
<dbReference type="InterPro" id="IPR004843">
    <property type="entry name" value="Calcineurin-like_PHP"/>
</dbReference>
<dbReference type="GO" id="GO:0016788">
    <property type="term" value="F:hydrolase activity, acting on ester bonds"/>
    <property type="evidence" value="ECO:0007669"/>
    <property type="project" value="InterPro"/>
</dbReference>
<keyword evidence="5 6" id="KW-0378">Hydrolase</keyword>
<dbReference type="InterPro" id="IPR006146">
    <property type="entry name" value="5'-Nucleotdase_CS"/>
</dbReference>
<keyword evidence="2" id="KW-0479">Metal-binding</keyword>
<dbReference type="InterPro" id="IPR006179">
    <property type="entry name" value="5_nucleotidase/apyrase"/>
</dbReference>
<dbReference type="Pfam" id="PF02872">
    <property type="entry name" value="5_nucleotid_C"/>
    <property type="match status" value="1"/>
</dbReference>
<dbReference type="GO" id="GO:0009166">
    <property type="term" value="P:nucleotide catabolic process"/>
    <property type="evidence" value="ECO:0007669"/>
    <property type="project" value="InterPro"/>
</dbReference>
<dbReference type="AlphaFoldDB" id="A0A8H5B7S9"/>
<dbReference type="FunFam" id="3.60.21.10:FF:000020">
    <property type="entry name" value="NT5E isoform 4"/>
    <property type="match status" value="1"/>
</dbReference>
<dbReference type="PANTHER" id="PTHR11575">
    <property type="entry name" value="5'-NUCLEOTIDASE-RELATED"/>
    <property type="match status" value="1"/>
</dbReference>
<dbReference type="Pfam" id="PF00149">
    <property type="entry name" value="Metallophos"/>
    <property type="match status" value="1"/>
</dbReference>
<reference evidence="9 10" key="1">
    <citation type="journal article" date="2020" name="ISME J.">
        <title>Uncovering the hidden diversity of litter-decomposition mechanisms in mushroom-forming fungi.</title>
        <authorList>
            <person name="Floudas D."/>
            <person name="Bentzer J."/>
            <person name="Ahren D."/>
            <person name="Johansson T."/>
            <person name="Persson P."/>
            <person name="Tunlid A."/>
        </authorList>
    </citation>
    <scope>NUCLEOTIDE SEQUENCE [LARGE SCALE GENOMIC DNA]</scope>
    <source>
        <strain evidence="9 10">CBS 101986</strain>
    </source>
</reference>
<feature type="signal peptide" evidence="6">
    <location>
        <begin position="1"/>
        <end position="21"/>
    </location>
</feature>
<dbReference type="Gene3D" id="3.90.780.10">
    <property type="entry name" value="5'-Nucleotidase, C-terminal domain"/>
    <property type="match status" value="1"/>
</dbReference>
<dbReference type="Gene3D" id="3.60.21.10">
    <property type="match status" value="1"/>
</dbReference>
<dbReference type="SUPFAM" id="SSF56300">
    <property type="entry name" value="Metallo-dependent phosphatases"/>
    <property type="match status" value="1"/>
</dbReference>
<dbReference type="OrthoDB" id="7722975at2759"/>
<evidence type="ECO:0000313" key="10">
    <source>
        <dbReference type="Proteomes" id="UP000567179"/>
    </source>
</evidence>
<accession>A0A8H5B7S9</accession>
<evidence type="ECO:0000259" key="7">
    <source>
        <dbReference type="Pfam" id="PF00149"/>
    </source>
</evidence>
<keyword evidence="4 6" id="KW-0547">Nucleotide-binding</keyword>
<dbReference type="InterPro" id="IPR008334">
    <property type="entry name" value="5'-Nucleotdase_C"/>
</dbReference>
<dbReference type="PRINTS" id="PR01607">
    <property type="entry name" value="APYRASEFAMLY"/>
</dbReference>
<organism evidence="9 10">
    <name type="scientific">Psilocybe cf. subviscida</name>
    <dbReference type="NCBI Taxonomy" id="2480587"/>
    <lineage>
        <taxon>Eukaryota</taxon>
        <taxon>Fungi</taxon>
        <taxon>Dikarya</taxon>
        <taxon>Basidiomycota</taxon>
        <taxon>Agaricomycotina</taxon>
        <taxon>Agaricomycetes</taxon>
        <taxon>Agaricomycetidae</taxon>
        <taxon>Agaricales</taxon>
        <taxon>Agaricineae</taxon>
        <taxon>Strophariaceae</taxon>
        <taxon>Psilocybe</taxon>
    </lineage>
</organism>
<dbReference type="InterPro" id="IPR036907">
    <property type="entry name" value="5'-Nucleotdase_C_sf"/>
</dbReference>
<feature type="chain" id="PRO_5034299947" description="5'-nucleotidase" evidence="6">
    <location>
        <begin position="22"/>
        <end position="569"/>
    </location>
</feature>
<proteinExistence type="inferred from homology"/>
<dbReference type="GO" id="GO:0046872">
    <property type="term" value="F:metal ion binding"/>
    <property type="evidence" value="ECO:0007669"/>
    <property type="project" value="UniProtKB-KW"/>
</dbReference>
<evidence type="ECO:0000256" key="5">
    <source>
        <dbReference type="ARBA" id="ARBA00022801"/>
    </source>
</evidence>
<feature type="domain" description="5'-Nucleotidase C-terminal" evidence="8">
    <location>
        <begin position="371"/>
        <end position="524"/>
    </location>
</feature>